<dbReference type="Gene3D" id="3.30.360.20">
    <property type="entry name" value="RNA 3'-terminal phosphate cyclase, insert domain"/>
    <property type="match status" value="1"/>
</dbReference>
<dbReference type="Pfam" id="PF01137">
    <property type="entry name" value="RTC"/>
    <property type="match status" value="1"/>
</dbReference>
<dbReference type="CDD" id="cd00875">
    <property type="entry name" value="RNA_Cyclase_Class_I"/>
    <property type="match status" value="1"/>
</dbReference>
<dbReference type="NCBIfam" id="TIGR03400">
    <property type="entry name" value="18S_RNA_Rcl1p"/>
    <property type="match status" value="1"/>
</dbReference>
<protein>
    <submittedName>
        <fullName evidence="7">TSA: Wollemia nobilis Ref_Wollemi_Transcript_29431_1497 transcribed RNA sequence</fullName>
    </submittedName>
</protein>
<evidence type="ECO:0000256" key="3">
    <source>
        <dbReference type="ARBA" id="ARBA00022517"/>
    </source>
</evidence>
<feature type="domain" description="RNA 3'-terminal phosphate cyclase insert" evidence="6">
    <location>
        <begin position="185"/>
        <end position="301"/>
    </location>
</feature>
<dbReference type="InterPro" id="IPR036553">
    <property type="entry name" value="RPTC_insert"/>
</dbReference>
<accession>A0A0C9RFU7</accession>
<keyword evidence="3" id="KW-0690">Ribosome biogenesis</keyword>
<dbReference type="GO" id="GO:0000479">
    <property type="term" value="P:endonucleolytic cleavage of tricistronic rRNA transcript (SSU-rRNA, 5.8S rRNA, LSU-rRNA)"/>
    <property type="evidence" value="ECO:0007669"/>
    <property type="project" value="TreeGrafter"/>
</dbReference>
<keyword evidence="4" id="KW-0539">Nucleus</keyword>
<sequence length="380" mass="41432">MVKGSTMQLRGAQHFRQRLTLSTLSGTPVRIEDIRVDDASPGLQTYEVSFLRLMEKISNGCVVEINETGTKLRYKPGVLLGGKHLTHDCGISRSIGYFLEPLIILGLFGKMPLSITLKGITNDNKDPCVDTFRTTTLPMLKHFGIPLEDLELKIVSRGAPPHGGGEVRLKVPIVLNTLTAVTWIDEGMVKRIRGVAYSTRISPQMANRMVDVSRGILNRLLPDVYIFTDHYSGQLSGRSPGYGISLVAETTTGCLISADCAANHTISEESGDHSDAENQKAPMLPEDIGSQGARMLLEEIKQGGVVDSTHQGLLFLLCALCPEDVSKVRVGKLSAYGIKTLRHIKDFLGVQFNIKPDPTTGTVILTCIGCGYKNISRKIS</sequence>
<dbReference type="InterPro" id="IPR020719">
    <property type="entry name" value="RNA3'_term_phos_cycl-like_CS"/>
</dbReference>
<evidence type="ECO:0000313" key="7">
    <source>
        <dbReference type="EMBL" id="JAG85256.1"/>
    </source>
</evidence>
<evidence type="ECO:0000259" key="6">
    <source>
        <dbReference type="Pfam" id="PF05189"/>
    </source>
</evidence>
<comment type="similarity">
    <text evidence="2">Belongs to the RNA 3'-terminal cyclase family. Type 2 subfamily.</text>
</comment>
<dbReference type="PIRSF" id="PIRSF005378">
    <property type="entry name" value="RNA3'_term_phos_cycl_euk"/>
    <property type="match status" value="1"/>
</dbReference>
<dbReference type="GO" id="GO:0004521">
    <property type="term" value="F:RNA endonuclease activity"/>
    <property type="evidence" value="ECO:0007669"/>
    <property type="project" value="TreeGrafter"/>
</dbReference>
<organism evidence="7">
    <name type="scientific">Wollemia nobilis</name>
    <dbReference type="NCBI Taxonomy" id="56998"/>
    <lineage>
        <taxon>Eukaryota</taxon>
        <taxon>Viridiplantae</taxon>
        <taxon>Streptophyta</taxon>
        <taxon>Embryophyta</taxon>
        <taxon>Tracheophyta</taxon>
        <taxon>Spermatophyta</taxon>
        <taxon>Pinopsida</taxon>
        <taxon>Pinidae</taxon>
        <taxon>Conifers II</taxon>
        <taxon>Araucariales</taxon>
        <taxon>Araucariaceae</taxon>
        <taxon>Wollemia</taxon>
    </lineage>
</organism>
<evidence type="ECO:0000256" key="2">
    <source>
        <dbReference type="ARBA" id="ARBA00007089"/>
    </source>
</evidence>
<dbReference type="InterPro" id="IPR013792">
    <property type="entry name" value="RNA3'P_cycl/enolpyr_Trfase_a/b"/>
</dbReference>
<dbReference type="EMBL" id="GCHU01029211">
    <property type="protein sequence ID" value="JAG85256.1"/>
    <property type="molecule type" value="Transcribed_RNA"/>
</dbReference>
<dbReference type="InterPro" id="IPR023797">
    <property type="entry name" value="RNA3'_phos_cyclase_dom"/>
</dbReference>
<reference evidence="7" key="1">
    <citation type="submission" date="2015-02" db="EMBL/GenBank/DDBJ databases">
        <title>A transcriptome of Wollemia nobilis - a relic of Gondwana.</title>
        <authorList>
            <person name="Chia J.Y."/>
            <person name="Leong Y.S."/>
            <person name="Abdul Karim S."/>
            <person name="Wan Azmi N."/>
            <person name="Hercus R."/>
            <person name="Croft L."/>
        </authorList>
    </citation>
    <scope>NUCLEOTIDE SEQUENCE</scope>
    <source>
        <strain evidence="7">MaeBrown</strain>
        <tissue evidence="7">Leaf</tissue>
    </source>
</reference>
<dbReference type="SUPFAM" id="SSF55205">
    <property type="entry name" value="EPT/RTPC-like"/>
    <property type="match status" value="1"/>
</dbReference>
<dbReference type="InterPro" id="IPR016443">
    <property type="entry name" value="RNA3'_term_phos_cyc_type_2"/>
</dbReference>
<dbReference type="InterPro" id="IPR013791">
    <property type="entry name" value="RNA3'-term_phos_cycl_insert"/>
</dbReference>
<dbReference type="GO" id="GO:0005730">
    <property type="term" value="C:nucleolus"/>
    <property type="evidence" value="ECO:0007669"/>
    <property type="project" value="UniProtKB-SubCell"/>
</dbReference>
<dbReference type="PROSITE" id="PS01287">
    <property type="entry name" value="RTC"/>
    <property type="match status" value="1"/>
</dbReference>
<dbReference type="InterPro" id="IPR037136">
    <property type="entry name" value="RNA3'_phos_cyclase_dom_sf"/>
</dbReference>
<comment type="subcellular location">
    <subcellularLocation>
        <location evidence="1">Nucleus</location>
        <location evidence="1">Nucleolus</location>
    </subcellularLocation>
</comment>
<dbReference type="FunFam" id="3.65.10.20:FF:000014">
    <property type="entry name" value="RNA terminal phosphate cyclase like 1"/>
    <property type="match status" value="1"/>
</dbReference>
<evidence type="ECO:0000259" key="5">
    <source>
        <dbReference type="Pfam" id="PF01137"/>
    </source>
</evidence>
<evidence type="ECO:0000256" key="4">
    <source>
        <dbReference type="ARBA" id="ARBA00023242"/>
    </source>
</evidence>
<evidence type="ECO:0000256" key="1">
    <source>
        <dbReference type="ARBA" id="ARBA00004604"/>
    </source>
</evidence>
<dbReference type="InterPro" id="IPR000228">
    <property type="entry name" value="RNA3'_term_phos_cyc"/>
</dbReference>
<dbReference type="FunFam" id="3.30.360.20:FF:000001">
    <property type="entry name" value="RNA terminal phosphate cyclase-like 1"/>
    <property type="match status" value="1"/>
</dbReference>
<name>A0A0C9RFU7_9CONI</name>
<dbReference type="AlphaFoldDB" id="A0A0C9RFU7"/>
<proteinExistence type="inferred from homology"/>
<dbReference type="Gene3D" id="3.65.10.20">
    <property type="entry name" value="RNA 3'-terminal phosphate cyclase domain"/>
    <property type="match status" value="1"/>
</dbReference>
<dbReference type="PANTHER" id="PTHR11096:SF1">
    <property type="entry name" value="RNA 3'-TERMINAL PHOSPHATE CYCLASE-LIKE PROTEIN"/>
    <property type="match status" value="1"/>
</dbReference>
<dbReference type="PANTHER" id="PTHR11096">
    <property type="entry name" value="RNA 3' TERMINAL PHOSPHATE CYCLASE"/>
    <property type="match status" value="1"/>
</dbReference>
<dbReference type="Pfam" id="PF05189">
    <property type="entry name" value="RTC_insert"/>
    <property type="match status" value="1"/>
</dbReference>
<feature type="domain" description="RNA 3'-terminal phosphate cyclase" evidence="5">
    <location>
        <begin position="9"/>
        <end position="354"/>
    </location>
</feature>